<keyword evidence="3" id="KW-1185">Reference proteome</keyword>
<keyword evidence="1" id="KW-0472">Membrane</keyword>
<dbReference type="Proteomes" id="UP000016986">
    <property type="component" value="Unassembled WGS sequence"/>
</dbReference>
<dbReference type="AlphaFoldDB" id="U3AF38"/>
<accession>U3AF38</accession>
<keyword evidence="1" id="KW-0812">Transmembrane</keyword>
<reference evidence="2 3" key="1">
    <citation type="submission" date="2013-09" db="EMBL/GenBank/DDBJ databases">
        <title>Whole genome sequencing of Halarchaeum acidiphilum strain MH1-52-1.</title>
        <authorList>
            <person name="Shimane Y."/>
            <person name="Minegishi H."/>
            <person name="Nishi S."/>
            <person name="Echigo A."/>
            <person name="Shuto A."/>
            <person name="Konishi M."/>
            <person name="Ito T."/>
            <person name="Ohkuma M."/>
            <person name="Ohta Y."/>
            <person name="Nagano Y."/>
            <person name="Tsubouchi T."/>
            <person name="Mori K."/>
            <person name="Usui K."/>
            <person name="Kamekura M."/>
            <person name="Usami R."/>
            <person name="Takaki Y."/>
            <person name="Hatada Y."/>
        </authorList>
    </citation>
    <scope>NUCLEOTIDE SEQUENCE [LARGE SCALE GENOMIC DNA]</scope>
    <source>
        <strain evidence="2 3">JCM 16109</strain>
    </source>
</reference>
<dbReference type="RefSeq" id="WP_020221714.1">
    <property type="nucleotide sequence ID" value="NZ_BANO01000092.1"/>
</dbReference>
<evidence type="ECO:0000313" key="2">
    <source>
        <dbReference type="EMBL" id="GAD53383.1"/>
    </source>
</evidence>
<evidence type="ECO:0000256" key="1">
    <source>
        <dbReference type="SAM" id="Phobius"/>
    </source>
</evidence>
<sequence length="101" mass="10798">MGDIAGLAIGLALVVSSAGVIAGGFALRAVRRTPLERPIAALTLLFVGLALYHLLLLVYSTRSVDIEFVEAATYTTMTGFVLVMVYFQVHVDDGLVGVWSR</sequence>
<feature type="transmembrane region" description="Helical" evidence="1">
    <location>
        <begin position="38"/>
        <end position="59"/>
    </location>
</feature>
<feature type="transmembrane region" description="Helical" evidence="1">
    <location>
        <begin position="71"/>
        <end position="89"/>
    </location>
</feature>
<dbReference type="EMBL" id="BATA01000063">
    <property type="protein sequence ID" value="GAD53383.1"/>
    <property type="molecule type" value="Genomic_DNA"/>
</dbReference>
<name>U3AF38_9EURY</name>
<gene>
    <name evidence="2" type="ORF">MBEHAL_2143</name>
</gene>
<evidence type="ECO:0000313" key="3">
    <source>
        <dbReference type="Proteomes" id="UP000016986"/>
    </source>
</evidence>
<comment type="caution">
    <text evidence="2">The sequence shown here is derived from an EMBL/GenBank/DDBJ whole genome shotgun (WGS) entry which is preliminary data.</text>
</comment>
<keyword evidence="1" id="KW-1133">Transmembrane helix</keyword>
<organism evidence="2 3">
    <name type="scientific">Halarchaeum acidiphilum MH1-52-1</name>
    <dbReference type="NCBI Taxonomy" id="1261545"/>
    <lineage>
        <taxon>Archaea</taxon>
        <taxon>Methanobacteriati</taxon>
        <taxon>Methanobacteriota</taxon>
        <taxon>Stenosarchaea group</taxon>
        <taxon>Halobacteria</taxon>
        <taxon>Halobacteriales</taxon>
        <taxon>Halobacteriaceae</taxon>
    </lineage>
</organism>
<protein>
    <submittedName>
        <fullName evidence="2">Uncharacterized protein</fullName>
    </submittedName>
</protein>
<proteinExistence type="predicted"/>